<reference evidence="1" key="1">
    <citation type="journal article" date="2015" name="Front. Microbiol.">
        <title>Combining genomic sequencing methods to explore viral diversity and reveal potential virus-host interactions.</title>
        <authorList>
            <person name="Chow C.E."/>
            <person name="Winget D.M."/>
            <person name="White R.A.III."/>
            <person name="Hallam S.J."/>
            <person name="Suttle C.A."/>
        </authorList>
    </citation>
    <scope>NUCLEOTIDE SEQUENCE</scope>
    <source>
        <strain evidence="1">Oxic3_2</strain>
    </source>
</reference>
<sequence>MLVLLFEPIVSVYFERKSFEVCGESLFRHTTHTSLVPHSSHDELEIVHHKQSIRRHTSALLFPC</sequence>
<organism evidence="1">
    <name type="scientific">uncultured marine virus</name>
    <dbReference type="NCBI Taxonomy" id="186617"/>
    <lineage>
        <taxon>Viruses</taxon>
        <taxon>environmental samples</taxon>
    </lineage>
</organism>
<dbReference type="EMBL" id="KR029608">
    <property type="protein sequence ID" value="AKH48720.1"/>
    <property type="molecule type" value="Genomic_DNA"/>
</dbReference>
<evidence type="ECO:0000313" key="1">
    <source>
        <dbReference type="EMBL" id="AKH48720.1"/>
    </source>
</evidence>
<name>A0A0F7L9W8_9VIRU</name>
<reference evidence="1" key="2">
    <citation type="submission" date="2015-03" db="EMBL/GenBank/DDBJ databases">
        <authorList>
            <person name="Chow C.-E.T."/>
            <person name="Winget D.M."/>
            <person name="White R.A.III."/>
            <person name="Hallam S.J."/>
            <person name="Suttle C.A."/>
        </authorList>
    </citation>
    <scope>NUCLEOTIDE SEQUENCE</scope>
    <source>
        <strain evidence="1">Oxic3_2</strain>
    </source>
</reference>
<accession>A0A0F7L9W8</accession>
<protein>
    <submittedName>
        <fullName evidence="1">Uncharacterized protein</fullName>
    </submittedName>
</protein>
<proteinExistence type="predicted"/>